<accession>A0ABW0LG64</accession>
<reference evidence="6" key="1">
    <citation type="journal article" date="2019" name="Int. J. Syst. Evol. Microbiol.">
        <title>The Global Catalogue of Microorganisms (GCM) 10K type strain sequencing project: providing services to taxonomists for standard genome sequencing and annotation.</title>
        <authorList>
            <consortium name="The Broad Institute Genomics Platform"/>
            <consortium name="The Broad Institute Genome Sequencing Center for Infectious Disease"/>
            <person name="Wu L."/>
            <person name="Ma J."/>
        </authorList>
    </citation>
    <scope>NUCLEOTIDE SEQUENCE [LARGE SCALE GENOMIC DNA]</scope>
    <source>
        <strain evidence="6">CGMCC 1.12237</strain>
    </source>
</reference>
<dbReference type="PANTHER" id="PTHR34703">
    <property type="entry name" value="ANTIPORTER SUBUNIT MNHG2-RELATED"/>
    <property type="match status" value="1"/>
</dbReference>
<evidence type="ECO:0000256" key="1">
    <source>
        <dbReference type="ARBA" id="ARBA00004141"/>
    </source>
</evidence>
<keyword evidence="4" id="KW-1133">Transmembrane helix</keyword>
<organism evidence="5 6">
    <name type="scientific">Lederbergia graminis</name>
    <dbReference type="NCBI Taxonomy" id="735518"/>
    <lineage>
        <taxon>Bacteria</taxon>
        <taxon>Bacillati</taxon>
        <taxon>Bacillota</taxon>
        <taxon>Bacilli</taxon>
        <taxon>Bacillales</taxon>
        <taxon>Bacillaceae</taxon>
        <taxon>Lederbergia</taxon>
    </lineage>
</organism>
<dbReference type="EMBL" id="JBHSMC010000004">
    <property type="protein sequence ID" value="MFC5464321.1"/>
    <property type="molecule type" value="Genomic_DNA"/>
</dbReference>
<dbReference type="Pfam" id="PF03334">
    <property type="entry name" value="PhaG_MnhG_YufB"/>
    <property type="match status" value="1"/>
</dbReference>
<dbReference type="RefSeq" id="WP_144927139.1">
    <property type="nucleotide sequence ID" value="NZ_JBHSMC010000004.1"/>
</dbReference>
<comment type="similarity">
    <text evidence="2">Belongs to the CPA3 antiporters (TC 2.A.63) subunit G family.</text>
</comment>
<keyword evidence="6" id="KW-1185">Reference proteome</keyword>
<evidence type="ECO:0000256" key="4">
    <source>
        <dbReference type="SAM" id="Phobius"/>
    </source>
</evidence>
<dbReference type="PANTHER" id="PTHR34703:SF1">
    <property type="entry name" value="ANTIPORTER SUBUNIT MNHG2-RELATED"/>
    <property type="match status" value="1"/>
</dbReference>
<comment type="subcellular location">
    <subcellularLocation>
        <location evidence="1">Membrane</location>
        <topology evidence="1">Multi-pass membrane protein</topology>
    </subcellularLocation>
</comment>
<sequence>MSAGIEITICVLVLIGTFLSIVSSVGVLRLPDVYTRNHAASKSTTLGVLVTLGATLLYFYSADGEINPRILLGIVFIFLTAPVSGHLIARAAYFSGVKLHKRSVQDDLDVKTKEIKSK</sequence>
<keyword evidence="3" id="KW-0050">Antiport</keyword>
<keyword evidence="3" id="KW-0813">Transport</keyword>
<evidence type="ECO:0000256" key="3">
    <source>
        <dbReference type="ARBA" id="ARBA00022449"/>
    </source>
</evidence>
<keyword evidence="4" id="KW-0472">Membrane</keyword>
<dbReference type="NCBIfam" id="NF009314">
    <property type="entry name" value="PRK12674.1-2"/>
    <property type="match status" value="1"/>
</dbReference>
<proteinExistence type="inferred from homology"/>
<dbReference type="InterPro" id="IPR005133">
    <property type="entry name" value="PhaG_MnhG_YufB"/>
</dbReference>
<evidence type="ECO:0000256" key="2">
    <source>
        <dbReference type="ARBA" id="ARBA00008404"/>
    </source>
</evidence>
<name>A0ABW0LG64_9BACI</name>
<keyword evidence="4" id="KW-0812">Transmembrane</keyword>
<evidence type="ECO:0000313" key="5">
    <source>
        <dbReference type="EMBL" id="MFC5464321.1"/>
    </source>
</evidence>
<comment type="caution">
    <text evidence="5">The sequence shown here is derived from an EMBL/GenBank/DDBJ whole genome shotgun (WGS) entry which is preliminary data.</text>
</comment>
<dbReference type="NCBIfam" id="TIGR01300">
    <property type="entry name" value="CPA3_mnhG_phaG"/>
    <property type="match status" value="1"/>
</dbReference>
<dbReference type="Proteomes" id="UP001596147">
    <property type="component" value="Unassembled WGS sequence"/>
</dbReference>
<gene>
    <name evidence="5" type="primary">mnhG</name>
    <name evidence="5" type="ORF">ACFPM4_06055</name>
</gene>
<feature type="transmembrane region" description="Helical" evidence="4">
    <location>
        <begin position="6"/>
        <end position="28"/>
    </location>
</feature>
<feature type="transmembrane region" description="Helical" evidence="4">
    <location>
        <begin position="40"/>
        <end position="60"/>
    </location>
</feature>
<protein>
    <submittedName>
        <fullName evidence="5">Monovalent cation/H(+) antiporter subunit G</fullName>
    </submittedName>
</protein>
<feature type="transmembrane region" description="Helical" evidence="4">
    <location>
        <begin position="72"/>
        <end position="93"/>
    </location>
</feature>
<evidence type="ECO:0000313" key="6">
    <source>
        <dbReference type="Proteomes" id="UP001596147"/>
    </source>
</evidence>